<feature type="compositionally biased region" description="Basic and acidic residues" evidence="1">
    <location>
        <begin position="53"/>
        <end position="65"/>
    </location>
</feature>
<dbReference type="GO" id="GO:0016020">
    <property type="term" value="C:membrane"/>
    <property type="evidence" value="ECO:0007669"/>
    <property type="project" value="TreeGrafter"/>
</dbReference>
<feature type="compositionally biased region" description="Polar residues" evidence="1">
    <location>
        <begin position="708"/>
        <end position="728"/>
    </location>
</feature>
<name>A0A420Y158_9PEZI</name>
<dbReference type="Proteomes" id="UP000275385">
    <property type="component" value="Unassembled WGS sequence"/>
</dbReference>
<dbReference type="EMBL" id="QVQW01000071">
    <property type="protein sequence ID" value="RKU41616.1"/>
    <property type="molecule type" value="Genomic_DNA"/>
</dbReference>
<dbReference type="Pfam" id="PF19050">
    <property type="entry name" value="PhoD_2"/>
    <property type="match status" value="3"/>
</dbReference>
<dbReference type="OrthoDB" id="9999821at2759"/>
<feature type="compositionally biased region" description="Basic and acidic residues" evidence="1">
    <location>
        <begin position="35"/>
        <end position="44"/>
    </location>
</feature>
<dbReference type="PANTHER" id="PTHR46689">
    <property type="entry name" value="MEMBRANE PROTEIN, PUTATIVE-RELATED"/>
    <property type="match status" value="1"/>
</dbReference>
<dbReference type="Gene3D" id="3.60.21.70">
    <property type="entry name" value="PhoD-like phosphatase"/>
    <property type="match status" value="1"/>
</dbReference>
<dbReference type="PANTHER" id="PTHR46689:SF3">
    <property type="entry name" value="PHOD-LIKE PHOSPHATASE DOMAIN-CONTAINING PROTEIN"/>
    <property type="match status" value="1"/>
</dbReference>
<sequence length="852" mass="94455">MASSRDPEYDDLMRDDDEDVYETEPEAHNPYASDSKWRHQESSKFRAAAKPAEPGKAREPEARGRVSDLADFLNSSRVSPEELRQAHQGATPTVPKFKPVIAAAADVQKAQEGVRPATAQSTGPPPDGKHVIVGPLLNYRRMEGDRWFGSVLVVVKGGGKTQLFHPKLILGRVEQGQADAKGQQVAANSRQTVELEGTCLYSDPRVTFWRFDLGVDVLDVESKWEYTLPELRHASKAKRRDTWKFYVPARTEAMRIMFHSCNGFSVGTDEEAYSGPALWNDVNRLHATKPFHVMIGGGDQIYNDSIRVSGPLREWTEIGNPKKRREYKFPEKLRQECDDFYLKNYIKWYSTEPFASANGQIPQLNIWDDHDIIDGFGSYVHDFMMCDVFRGIGGTAHKYYMLFQHHLPPPASTYTTELAASTVPEEKGQGIDPNQLAENYVHPAMTESNYIIGSQPGPYVAEHSHNMFAKLGARIAFLGIDARTERTRHQVNYPETYDQIFNRLRQELTSEAKRGTPYRHLILLLGIPIAYPRLTWLENVFSSPIIGPVKFLNRRFGVGGGVFNKFDGGVDLLDDLDDHYTARTHKKERNALIERLQGICAEFSVRITILGGDVHLAALGRFYSNPHLGVPTENDYRYMVNVVSSAITNKPPPAAIANLLSRRNIIHHLNKETDETLLKLFDKDPGNSHKTAGHNHVTMPSRNFAIITENSPNNHSPDLNLFTQQPSVPGQPGMLAPPSRNGTANGAPPGSSAGASTRSTVKSRHVKPGKSGHDPLGAGEAGCGTKHKAASPEQHGRGSDGSLDVCIRVEIDQHDHTGQTEGYGLTIPALDYQPGLAAASVKTKTSQVDLGL</sequence>
<keyword evidence="4" id="KW-1185">Reference proteome</keyword>
<feature type="domain" description="PhoD-like phosphatase" evidence="2">
    <location>
        <begin position="469"/>
        <end position="541"/>
    </location>
</feature>
<feature type="compositionally biased region" description="Acidic residues" evidence="1">
    <location>
        <begin position="8"/>
        <end position="24"/>
    </location>
</feature>
<feature type="compositionally biased region" description="Low complexity" evidence="1">
    <location>
        <begin position="742"/>
        <end position="760"/>
    </location>
</feature>
<dbReference type="InterPro" id="IPR043904">
    <property type="entry name" value="PhoD_2-like"/>
</dbReference>
<protein>
    <recommendedName>
        <fullName evidence="2">PhoD-like phosphatase domain-containing protein</fullName>
    </recommendedName>
</protein>
<evidence type="ECO:0000313" key="4">
    <source>
        <dbReference type="Proteomes" id="UP000275385"/>
    </source>
</evidence>
<dbReference type="CDD" id="cd07389">
    <property type="entry name" value="MPP_PhoD"/>
    <property type="match status" value="1"/>
</dbReference>
<evidence type="ECO:0000259" key="2">
    <source>
        <dbReference type="Pfam" id="PF19050"/>
    </source>
</evidence>
<gene>
    <name evidence="3" type="ORF">DL546_003171</name>
</gene>
<feature type="domain" description="PhoD-like phosphatase" evidence="2">
    <location>
        <begin position="556"/>
        <end position="714"/>
    </location>
</feature>
<feature type="region of interest" description="Disordered" evidence="1">
    <location>
        <begin position="1"/>
        <end position="65"/>
    </location>
</feature>
<dbReference type="InterPro" id="IPR038607">
    <property type="entry name" value="PhoD-like_sf"/>
</dbReference>
<reference evidence="3 4" key="1">
    <citation type="submission" date="2018-08" db="EMBL/GenBank/DDBJ databases">
        <title>Draft genome of the lignicolous fungus Coniochaeta pulveracea.</title>
        <authorList>
            <person name="Borstlap C.J."/>
            <person name="De Witt R.N."/>
            <person name="Botha A."/>
            <person name="Volschenk H."/>
        </authorList>
    </citation>
    <scope>NUCLEOTIDE SEQUENCE [LARGE SCALE GENOMIC DNA]</scope>
    <source>
        <strain evidence="3 4">CAB683</strain>
    </source>
</reference>
<proteinExistence type="predicted"/>
<organism evidence="3 4">
    <name type="scientific">Coniochaeta pulveracea</name>
    <dbReference type="NCBI Taxonomy" id="177199"/>
    <lineage>
        <taxon>Eukaryota</taxon>
        <taxon>Fungi</taxon>
        <taxon>Dikarya</taxon>
        <taxon>Ascomycota</taxon>
        <taxon>Pezizomycotina</taxon>
        <taxon>Sordariomycetes</taxon>
        <taxon>Sordariomycetidae</taxon>
        <taxon>Coniochaetales</taxon>
        <taxon>Coniochaetaceae</taxon>
        <taxon>Coniochaeta</taxon>
    </lineage>
</organism>
<dbReference type="AlphaFoldDB" id="A0A420Y158"/>
<accession>A0A420Y158</accession>
<dbReference type="InterPro" id="IPR018946">
    <property type="entry name" value="PhoD-like_MPP"/>
</dbReference>
<comment type="caution">
    <text evidence="3">The sequence shown here is derived from an EMBL/GenBank/DDBJ whole genome shotgun (WGS) entry which is preliminary data.</text>
</comment>
<evidence type="ECO:0000256" key="1">
    <source>
        <dbReference type="SAM" id="MobiDB-lite"/>
    </source>
</evidence>
<feature type="region of interest" description="Disordered" evidence="1">
    <location>
        <begin position="707"/>
        <end position="801"/>
    </location>
</feature>
<feature type="compositionally biased region" description="Basic residues" evidence="1">
    <location>
        <begin position="761"/>
        <end position="770"/>
    </location>
</feature>
<evidence type="ECO:0000313" key="3">
    <source>
        <dbReference type="EMBL" id="RKU41616.1"/>
    </source>
</evidence>
<dbReference type="STRING" id="177199.A0A420Y158"/>
<feature type="domain" description="PhoD-like phosphatase" evidence="2">
    <location>
        <begin position="243"/>
        <end position="406"/>
    </location>
</feature>